<proteinExistence type="predicted"/>
<evidence type="ECO:0000256" key="2">
    <source>
        <dbReference type="SAM" id="Phobius"/>
    </source>
</evidence>
<dbReference type="EMBL" id="BNCQ01000206">
    <property type="protein sequence ID" value="GIM17542.1"/>
    <property type="molecule type" value="Genomic_DNA"/>
</dbReference>
<keyword evidence="2" id="KW-1133">Transmembrane helix</keyword>
<feature type="transmembrane region" description="Helical" evidence="2">
    <location>
        <begin position="195"/>
        <end position="220"/>
    </location>
</feature>
<reference evidence="3" key="1">
    <citation type="journal article" date="2021" name="Proc. Natl. Acad. Sci. U.S.A.">
        <title>Three genomes in the algal genus Volvox reveal the fate of a haploid sex-determining region after a transition to homothallism.</title>
        <authorList>
            <person name="Yamamoto K."/>
            <person name="Hamaji T."/>
            <person name="Kawai-Toyooka H."/>
            <person name="Matsuzaki R."/>
            <person name="Takahashi F."/>
            <person name="Nishimura Y."/>
            <person name="Kawachi M."/>
            <person name="Noguchi H."/>
            <person name="Minakuchi Y."/>
            <person name="Umen J.G."/>
            <person name="Toyoda A."/>
            <person name="Nozaki H."/>
        </authorList>
    </citation>
    <scope>NUCLEOTIDE SEQUENCE</scope>
    <source>
        <strain evidence="3">NIES-3785</strain>
    </source>
</reference>
<feature type="region of interest" description="Disordered" evidence="1">
    <location>
        <begin position="131"/>
        <end position="192"/>
    </location>
</feature>
<feature type="compositionally biased region" description="Polar residues" evidence="1">
    <location>
        <begin position="33"/>
        <end position="43"/>
    </location>
</feature>
<evidence type="ECO:0000256" key="1">
    <source>
        <dbReference type="SAM" id="MobiDB-lite"/>
    </source>
</evidence>
<sequence length="259" mass="27300">MSVGRTAIRIRHPPSPPQHGGQTAGHSGRACGKNSTSHITVTDSSGSGGGNSNGRRRRRLAQEDSAVVSEPGKADMYLRDFATKSEVGWYTNDTLFFDNITFWRVKGSQVAVSYVLPLGAPTADLAYDVTYDSTSYPPPSPPPPSPPAPSPSPLPPLPSSPPPPPPATILTSRAQLPPSPPLTSPNAPARSSNTAAISGAVSGSVGVTVVVGIVLFVFFLRQSTSPPARGQLQARAPSGHNNEWGRRCREQAEPLEKWP</sequence>
<name>A0A8J4H065_9CHLO</name>
<protein>
    <submittedName>
        <fullName evidence="3">Uncharacterized protein</fullName>
    </submittedName>
</protein>
<gene>
    <name evidence="3" type="ORF">Vretimale_20113</name>
</gene>
<evidence type="ECO:0000313" key="4">
    <source>
        <dbReference type="Proteomes" id="UP000722791"/>
    </source>
</evidence>
<keyword evidence="2" id="KW-0472">Membrane</keyword>
<dbReference type="AlphaFoldDB" id="A0A8J4H065"/>
<feature type="compositionally biased region" description="Pro residues" evidence="1">
    <location>
        <begin position="136"/>
        <end position="167"/>
    </location>
</feature>
<comment type="caution">
    <text evidence="3">The sequence shown here is derived from an EMBL/GenBank/DDBJ whole genome shotgun (WGS) entry which is preliminary data.</text>
</comment>
<accession>A0A8J4H065</accession>
<evidence type="ECO:0000313" key="3">
    <source>
        <dbReference type="EMBL" id="GIM17542.1"/>
    </source>
</evidence>
<keyword evidence="2" id="KW-0812">Transmembrane</keyword>
<organism evidence="3 4">
    <name type="scientific">Volvox reticuliferus</name>
    <dbReference type="NCBI Taxonomy" id="1737510"/>
    <lineage>
        <taxon>Eukaryota</taxon>
        <taxon>Viridiplantae</taxon>
        <taxon>Chlorophyta</taxon>
        <taxon>core chlorophytes</taxon>
        <taxon>Chlorophyceae</taxon>
        <taxon>CS clade</taxon>
        <taxon>Chlamydomonadales</taxon>
        <taxon>Volvocaceae</taxon>
        <taxon>Volvox</taxon>
    </lineage>
</organism>
<feature type="region of interest" description="Disordered" evidence="1">
    <location>
        <begin position="1"/>
        <end position="70"/>
    </location>
</feature>
<dbReference type="Proteomes" id="UP000722791">
    <property type="component" value="Unassembled WGS sequence"/>
</dbReference>